<keyword evidence="2" id="KW-0472">Membrane</keyword>
<dbReference type="Proteomes" id="UP000189728">
    <property type="component" value="Unassembled WGS sequence"/>
</dbReference>
<keyword evidence="2" id="KW-0812">Transmembrane</keyword>
<evidence type="ECO:0000313" key="3">
    <source>
        <dbReference type="EMBL" id="OPA81585.1"/>
    </source>
</evidence>
<accession>A0AAX0LAV4</accession>
<name>A0AAX0LAV4_9BACT</name>
<keyword evidence="3" id="KW-0966">Cell projection</keyword>
<feature type="coiled-coil region" evidence="1">
    <location>
        <begin position="20"/>
        <end position="50"/>
    </location>
</feature>
<evidence type="ECO:0000313" key="4">
    <source>
        <dbReference type="Proteomes" id="UP000189728"/>
    </source>
</evidence>
<reference evidence="3 4" key="1">
    <citation type="submission" date="2016-08" db="EMBL/GenBank/DDBJ databases">
        <title>Campylobacter species from sea mammals.</title>
        <authorList>
            <person name="Gilbert M.J."/>
            <person name="Byrne B.A."/>
            <person name="Zomer A.L."/>
            <person name="Wagenaar J.A."/>
        </authorList>
    </citation>
    <scope>NUCLEOTIDE SEQUENCE [LARGE SCALE GENOMIC DNA]</scope>
    <source>
        <strain evidence="3 4">1105248</strain>
    </source>
</reference>
<organism evidence="3 4">
    <name type="scientific">Campylobacter pinnipediorum subsp. pinnipediorum</name>
    <dbReference type="NCBI Taxonomy" id="1660067"/>
    <lineage>
        <taxon>Bacteria</taxon>
        <taxon>Pseudomonadati</taxon>
        <taxon>Campylobacterota</taxon>
        <taxon>Epsilonproteobacteria</taxon>
        <taxon>Campylobacterales</taxon>
        <taxon>Campylobacteraceae</taxon>
        <taxon>Campylobacter</taxon>
    </lineage>
</organism>
<keyword evidence="3" id="KW-0282">Flagellum</keyword>
<sequence length="78" mass="9416">MKFLPWIIIIILAYIVYYLSTKYERKIKILEKLIDQNKNNIAENKDLIEKNRLLIEKNKHSIETNKQNITKIDIDIED</sequence>
<protein>
    <submittedName>
        <fullName evidence="3">Flagellar biosynthesis protein</fullName>
    </submittedName>
</protein>
<dbReference type="AlphaFoldDB" id="A0AAX0LAV4"/>
<evidence type="ECO:0000256" key="1">
    <source>
        <dbReference type="SAM" id="Coils"/>
    </source>
</evidence>
<keyword evidence="3" id="KW-0969">Cilium</keyword>
<feature type="transmembrane region" description="Helical" evidence="2">
    <location>
        <begin position="6"/>
        <end position="23"/>
    </location>
</feature>
<keyword evidence="2" id="KW-1133">Transmembrane helix</keyword>
<proteinExistence type="predicted"/>
<dbReference type="EMBL" id="MCRK01000012">
    <property type="protein sequence ID" value="OPA81585.1"/>
    <property type="molecule type" value="Genomic_DNA"/>
</dbReference>
<evidence type="ECO:0000256" key="2">
    <source>
        <dbReference type="SAM" id="Phobius"/>
    </source>
</evidence>
<comment type="caution">
    <text evidence="3">The sequence shown here is derived from an EMBL/GenBank/DDBJ whole genome shotgun (WGS) entry which is preliminary data.</text>
</comment>
<keyword evidence="1" id="KW-0175">Coiled coil</keyword>
<gene>
    <name evidence="3" type="ORF">BFG04_00095</name>
</gene>
<dbReference type="RefSeq" id="WP_069632245.1">
    <property type="nucleotide sequence ID" value="NZ_CP012546.1"/>
</dbReference>